<protein>
    <recommendedName>
        <fullName evidence="5">Carrier domain-containing protein</fullName>
    </recommendedName>
</protein>
<dbReference type="CDD" id="cd19531">
    <property type="entry name" value="LCL_NRPS-like"/>
    <property type="match status" value="1"/>
</dbReference>
<dbReference type="GO" id="GO:0008610">
    <property type="term" value="P:lipid biosynthetic process"/>
    <property type="evidence" value="ECO:0007669"/>
    <property type="project" value="UniProtKB-ARBA"/>
</dbReference>
<comment type="cofactor">
    <cofactor evidence="1">
        <name>pantetheine 4'-phosphate</name>
        <dbReference type="ChEBI" id="CHEBI:47942"/>
    </cofactor>
</comment>
<dbReference type="Gene3D" id="3.30.559.30">
    <property type="entry name" value="Nonribosomal peptide synthetase, condensation domain"/>
    <property type="match status" value="1"/>
</dbReference>
<comment type="caution">
    <text evidence="6">The sequence shown here is derived from an EMBL/GenBank/DDBJ whole genome shotgun (WGS) entry which is preliminary data.</text>
</comment>
<dbReference type="InterPro" id="IPR023213">
    <property type="entry name" value="CAT-like_dom_sf"/>
</dbReference>
<sequence>MTEDTLSFPLSLSQEGMWLAIQITPESAAYNIPYLLSLTGPVNKEIFARTLGDIIERHESLRTTFVFQDGEVAQIVSESLPLPYGEHDFRETPDPLAAAHQFALQEARRLFDLATGPLLRVWLLQLADEKYQLLCVFHHLISDGWSMDVFLRELSEIYTAYHQGQPQTLQPLPIHYADFAVWQRERLQGPIRQKLLDHWQQALADAPPLLALASDHPRPSIPSLNGATHILELPHLLAERLIAVAQSEQCTLFMALLAVFQATLFRSTEQTDLIVGSPLANRTLAEVQGQIGLFTNMLPLRTKIEPELSWRQLLKQVRDTTLETYAHQELPFEELVKAIHPIRIPGASPCFQIAFSLQQSDQETLRLPGLLIKTLDLHNNTSKFDLTMNMKLTPEHFSATFIYSTDLFEAPTIQRLADHMQLVLEQILAQPDVQLAALPALVQISSSVQPEPPIERTEQPEENGVPLALQRTLEQMLVEIWQQVLGVSELEVQDNFFDLGGYSLLMIQVQRQLQDLLHVQIALTDLFRSPTVQTMAHFLIHGFPEVPALLQQRERGRARDEALSQQRARRQAQRAQRGARS</sequence>
<dbReference type="Pfam" id="PF00668">
    <property type="entry name" value="Condensation"/>
    <property type="match status" value="1"/>
</dbReference>
<dbReference type="PROSITE" id="PS50075">
    <property type="entry name" value="CARRIER"/>
    <property type="match status" value="1"/>
</dbReference>
<dbReference type="EMBL" id="BIFR01000001">
    <property type="protein sequence ID" value="GCE13513.1"/>
    <property type="molecule type" value="Genomic_DNA"/>
</dbReference>
<feature type="region of interest" description="Disordered" evidence="4">
    <location>
        <begin position="557"/>
        <end position="581"/>
    </location>
</feature>
<dbReference type="Pfam" id="PF00550">
    <property type="entry name" value="PP-binding"/>
    <property type="match status" value="1"/>
</dbReference>
<evidence type="ECO:0000313" key="6">
    <source>
        <dbReference type="EMBL" id="GCE13513.1"/>
    </source>
</evidence>
<gene>
    <name evidence="6" type="ORF">KTT_33720</name>
</gene>
<dbReference type="SUPFAM" id="SSF52777">
    <property type="entry name" value="CoA-dependent acyltransferases"/>
    <property type="match status" value="2"/>
</dbReference>
<dbReference type="Proteomes" id="UP000287352">
    <property type="component" value="Unassembled WGS sequence"/>
</dbReference>
<dbReference type="AlphaFoldDB" id="A0A402A2Y8"/>
<reference evidence="7" key="1">
    <citation type="submission" date="2018-12" db="EMBL/GenBank/DDBJ databases">
        <title>Tengunoibacter tsumagoiensis gen. nov., sp. nov., Dictyobacter kobayashii sp. nov., D. alpinus sp. nov., and D. joshuensis sp. nov. and description of Dictyobacteraceae fam. nov. within the order Ktedonobacterales isolated from Tengu-no-mugimeshi.</title>
        <authorList>
            <person name="Wang C.M."/>
            <person name="Zheng Y."/>
            <person name="Sakai Y."/>
            <person name="Toyoda A."/>
            <person name="Minakuchi Y."/>
            <person name="Abe K."/>
            <person name="Yokota A."/>
            <person name="Yabe S."/>
        </authorList>
    </citation>
    <scope>NUCLEOTIDE SEQUENCE [LARGE SCALE GENOMIC DNA]</scope>
    <source>
        <strain evidence="7">Uno3</strain>
    </source>
</reference>
<dbReference type="GO" id="GO:0043041">
    <property type="term" value="P:amino acid activation for nonribosomal peptide biosynthetic process"/>
    <property type="evidence" value="ECO:0007669"/>
    <property type="project" value="TreeGrafter"/>
</dbReference>
<dbReference type="Gene3D" id="3.30.559.10">
    <property type="entry name" value="Chloramphenicol acetyltransferase-like domain"/>
    <property type="match status" value="1"/>
</dbReference>
<dbReference type="RefSeq" id="WP_126581033.1">
    <property type="nucleotide sequence ID" value="NZ_BIFR01000001.1"/>
</dbReference>
<dbReference type="InterPro" id="IPR036736">
    <property type="entry name" value="ACP-like_sf"/>
</dbReference>
<evidence type="ECO:0000256" key="2">
    <source>
        <dbReference type="ARBA" id="ARBA00022450"/>
    </source>
</evidence>
<dbReference type="GO" id="GO:0005737">
    <property type="term" value="C:cytoplasm"/>
    <property type="evidence" value="ECO:0007669"/>
    <property type="project" value="TreeGrafter"/>
</dbReference>
<dbReference type="InterPro" id="IPR020806">
    <property type="entry name" value="PKS_PP-bd"/>
</dbReference>
<accession>A0A402A2Y8</accession>
<evidence type="ECO:0000256" key="3">
    <source>
        <dbReference type="ARBA" id="ARBA00022553"/>
    </source>
</evidence>
<name>A0A402A2Y8_9CHLR</name>
<dbReference type="GO" id="GO:0031177">
    <property type="term" value="F:phosphopantetheine binding"/>
    <property type="evidence" value="ECO:0007669"/>
    <property type="project" value="InterPro"/>
</dbReference>
<dbReference type="PANTHER" id="PTHR45527:SF1">
    <property type="entry name" value="FATTY ACID SYNTHASE"/>
    <property type="match status" value="1"/>
</dbReference>
<keyword evidence="7" id="KW-1185">Reference proteome</keyword>
<keyword evidence="3" id="KW-0597">Phosphoprotein</keyword>
<dbReference type="SMART" id="SM00823">
    <property type="entry name" value="PKS_PP"/>
    <property type="match status" value="1"/>
</dbReference>
<dbReference type="InterPro" id="IPR001242">
    <property type="entry name" value="Condensation_dom"/>
</dbReference>
<dbReference type="InterPro" id="IPR009081">
    <property type="entry name" value="PP-bd_ACP"/>
</dbReference>
<evidence type="ECO:0000256" key="1">
    <source>
        <dbReference type="ARBA" id="ARBA00001957"/>
    </source>
</evidence>
<dbReference type="Gene3D" id="1.10.1200.10">
    <property type="entry name" value="ACP-like"/>
    <property type="match status" value="1"/>
</dbReference>
<dbReference type="GO" id="GO:0044550">
    <property type="term" value="P:secondary metabolite biosynthetic process"/>
    <property type="evidence" value="ECO:0007669"/>
    <property type="project" value="TreeGrafter"/>
</dbReference>
<keyword evidence="2" id="KW-0596">Phosphopantetheine</keyword>
<dbReference type="GO" id="GO:0003824">
    <property type="term" value="F:catalytic activity"/>
    <property type="evidence" value="ECO:0007669"/>
    <property type="project" value="InterPro"/>
</dbReference>
<feature type="domain" description="Carrier" evidence="5">
    <location>
        <begin position="468"/>
        <end position="543"/>
    </location>
</feature>
<evidence type="ECO:0000256" key="4">
    <source>
        <dbReference type="SAM" id="MobiDB-lite"/>
    </source>
</evidence>
<dbReference type="OrthoDB" id="9757538at2"/>
<feature type="compositionally biased region" description="Basic residues" evidence="4">
    <location>
        <begin position="567"/>
        <end position="581"/>
    </location>
</feature>
<dbReference type="PANTHER" id="PTHR45527">
    <property type="entry name" value="NONRIBOSOMAL PEPTIDE SYNTHETASE"/>
    <property type="match status" value="1"/>
</dbReference>
<evidence type="ECO:0000313" key="7">
    <source>
        <dbReference type="Proteomes" id="UP000287352"/>
    </source>
</evidence>
<proteinExistence type="predicted"/>
<organism evidence="6 7">
    <name type="scientific">Tengunoibacter tsumagoiensis</name>
    <dbReference type="NCBI Taxonomy" id="2014871"/>
    <lineage>
        <taxon>Bacteria</taxon>
        <taxon>Bacillati</taxon>
        <taxon>Chloroflexota</taxon>
        <taxon>Ktedonobacteria</taxon>
        <taxon>Ktedonobacterales</taxon>
        <taxon>Dictyobacteraceae</taxon>
        <taxon>Tengunoibacter</taxon>
    </lineage>
</organism>
<dbReference type="SUPFAM" id="SSF47336">
    <property type="entry name" value="ACP-like"/>
    <property type="match status" value="1"/>
</dbReference>
<evidence type="ECO:0000259" key="5">
    <source>
        <dbReference type="PROSITE" id="PS50075"/>
    </source>
</evidence>